<evidence type="ECO:0000313" key="2">
    <source>
        <dbReference type="Proteomes" id="UP000248544"/>
    </source>
</evidence>
<evidence type="ECO:0000313" key="1">
    <source>
        <dbReference type="EMBL" id="PZG50969.1"/>
    </source>
</evidence>
<dbReference type="AlphaFoldDB" id="A0A2W2H7Z4"/>
<dbReference type="EMBL" id="POUA01000052">
    <property type="protein sequence ID" value="PZG50969.1"/>
    <property type="molecule type" value="Genomic_DNA"/>
</dbReference>
<sequence>MAFDASCRQCRSVADQIAHSSDHRVHVLPLSHPDVAGWRARARCGAAPDAPTLIRVRPDAVRAWTGPAMALRLALRLGPRSTLRFLKALGALCKGVPGPAGRPDAGAMSRGRFFRLAGLGAAALFVFGKVSPAHAETAGAAEWVRANNGRLPREYPDFIGHDPTRRRAVYRELGPAERSRLWVAHLREYRAAHPAPTAAQSAVLEDAMSAAAEESVFAAGEDPALDARLAALRQAATEAFGGDEARALLATLGPADPVGPPAAATCGCSTLDDWCATGSACRGCANCSSCYCTCTASGCGTLWRYRCNGNCG</sequence>
<reference evidence="1 2" key="1">
    <citation type="submission" date="2018-01" db="EMBL/GenBank/DDBJ databases">
        <title>Draft genome sequence of Sphaerisporangium sp. 7K107.</title>
        <authorList>
            <person name="Sahin N."/>
            <person name="Saygin H."/>
            <person name="Ay H."/>
        </authorList>
    </citation>
    <scope>NUCLEOTIDE SEQUENCE [LARGE SCALE GENOMIC DNA]</scope>
    <source>
        <strain evidence="1 2">7K107</strain>
    </source>
</reference>
<dbReference type="Proteomes" id="UP000248544">
    <property type="component" value="Unassembled WGS sequence"/>
</dbReference>
<organism evidence="1 2">
    <name type="scientific">Spongiactinospora gelatinilytica</name>
    <dbReference type="NCBI Taxonomy" id="2666298"/>
    <lineage>
        <taxon>Bacteria</taxon>
        <taxon>Bacillati</taxon>
        <taxon>Actinomycetota</taxon>
        <taxon>Actinomycetes</taxon>
        <taxon>Streptosporangiales</taxon>
        <taxon>Streptosporangiaceae</taxon>
        <taxon>Spongiactinospora</taxon>
    </lineage>
</organism>
<evidence type="ECO:0008006" key="3">
    <source>
        <dbReference type="Google" id="ProtNLM"/>
    </source>
</evidence>
<gene>
    <name evidence="1" type="ORF">C1I98_09610</name>
</gene>
<protein>
    <recommendedName>
        <fullName evidence="3">Bacteriocin fulvocin C-related protein</fullName>
    </recommendedName>
</protein>
<dbReference type="NCBIfam" id="NF033852">
    <property type="entry name" value="fulvocin_rel"/>
    <property type="match status" value="1"/>
</dbReference>
<proteinExistence type="predicted"/>
<accession>A0A2W2H7Z4</accession>
<name>A0A2W2H7Z4_9ACTN</name>
<comment type="caution">
    <text evidence="1">The sequence shown here is derived from an EMBL/GenBank/DDBJ whole genome shotgun (WGS) entry which is preliminary data.</text>
</comment>
<dbReference type="RefSeq" id="WP_111166732.1">
    <property type="nucleotide sequence ID" value="NZ_POUA01000052.1"/>
</dbReference>
<keyword evidence="2" id="KW-1185">Reference proteome</keyword>